<evidence type="ECO:0000256" key="2">
    <source>
        <dbReference type="ARBA" id="ARBA00022490"/>
    </source>
</evidence>
<gene>
    <name evidence="14" type="primary">PAFAH1B1</name>
    <name evidence="11" type="synonym">LIS1</name>
    <name evidence="11" type="synonym">PAC1</name>
    <name evidence="14" type="ORF">HK099_000706</name>
</gene>
<evidence type="ECO:0000256" key="9">
    <source>
        <dbReference type="ARBA" id="ARBA00023212"/>
    </source>
</evidence>
<evidence type="ECO:0000256" key="6">
    <source>
        <dbReference type="ARBA" id="ARBA00022737"/>
    </source>
</evidence>
<dbReference type="PROSITE" id="PS50294">
    <property type="entry name" value="WD_REPEATS_REGION"/>
    <property type="match status" value="5"/>
</dbReference>
<evidence type="ECO:0000256" key="8">
    <source>
        <dbReference type="ARBA" id="ARBA00023054"/>
    </source>
</evidence>
<dbReference type="Proteomes" id="UP001211065">
    <property type="component" value="Unassembled WGS sequence"/>
</dbReference>
<keyword evidence="1 11" id="KW-0813">Transport</keyword>
<dbReference type="InterPro" id="IPR006594">
    <property type="entry name" value="LisH"/>
</dbReference>
<feature type="repeat" description="WD" evidence="12">
    <location>
        <begin position="106"/>
        <end position="147"/>
    </location>
</feature>
<dbReference type="Gene3D" id="2.130.10.10">
    <property type="entry name" value="YVTN repeat-like/Quinoprotein amine dehydrogenase"/>
    <property type="match status" value="1"/>
</dbReference>
<comment type="caution">
    <text evidence="14">The sequence shown here is derived from an EMBL/GenBank/DDBJ whole genome shotgun (WGS) entry which is preliminary data.</text>
</comment>
<dbReference type="InterPro" id="IPR056795">
    <property type="entry name" value="PAC1-like_LisH-like_dom"/>
</dbReference>
<dbReference type="PANTHER" id="PTHR22847">
    <property type="entry name" value="WD40 REPEAT PROTEIN"/>
    <property type="match status" value="1"/>
</dbReference>
<dbReference type="AlphaFoldDB" id="A0AAD5TZ56"/>
<dbReference type="Gene3D" id="1.20.960.30">
    <property type="match status" value="1"/>
</dbReference>
<dbReference type="GO" id="GO:0070840">
    <property type="term" value="F:dynein complex binding"/>
    <property type="evidence" value="ECO:0007669"/>
    <property type="project" value="UniProtKB-UniRule"/>
</dbReference>
<evidence type="ECO:0000259" key="13">
    <source>
        <dbReference type="Pfam" id="PF24951"/>
    </source>
</evidence>
<comment type="subcellular location">
    <subcellularLocation>
        <location evidence="11">Cytoplasm</location>
        <location evidence="11">Cytoskeleton</location>
    </subcellularLocation>
    <subcellularLocation>
        <location evidence="11">Cytoplasm</location>
        <location evidence="11">Cytoskeleton</location>
        <location evidence="11">Spindle pole</location>
    </subcellularLocation>
    <text evidence="11">Localizes to the plus ends of microtubules at the hyphal tip and the mitotic spindle poles.</text>
</comment>
<evidence type="ECO:0000256" key="1">
    <source>
        <dbReference type="ARBA" id="ARBA00022448"/>
    </source>
</evidence>
<dbReference type="SMART" id="SM00320">
    <property type="entry name" value="WD40"/>
    <property type="match status" value="7"/>
</dbReference>
<comment type="similarity">
    <text evidence="11">Belongs to the WD repeat LIS1/nudF family.</text>
</comment>
<feature type="domain" description="PAC1-like LisH-like dimerisation" evidence="13">
    <location>
        <begin position="9"/>
        <end position="43"/>
    </location>
</feature>
<keyword evidence="9 11" id="KW-0206">Cytoskeleton</keyword>
<dbReference type="GO" id="GO:0051012">
    <property type="term" value="P:microtubule sliding"/>
    <property type="evidence" value="ECO:0007669"/>
    <property type="project" value="UniProtKB-UniRule"/>
</dbReference>
<keyword evidence="7 11" id="KW-0498">Mitosis</keyword>
<dbReference type="GO" id="GO:0000132">
    <property type="term" value="P:establishment of mitotic spindle orientation"/>
    <property type="evidence" value="ECO:0007669"/>
    <property type="project" value="UniProtKB-UniRule"/>
</dbReference>
<evidence type="ECO:0000256" key="5">
    <source>
        <dbReference type="ARBA" id="ARBA00022701"/>
    </source>
</evidence>
<keyword evidence="8 11" id="KW-0175">Coiled coil</keyword>
<dbReference type="PRINTS" id="PR00320">
    <property type="entry name" value="GPROTEINBRPT"/>
</dbReference>
<comment type="function">
    <text evidence="11">Positively regulates the activity of the minus-end directed microtubule motor protein dynein. May enhance dynein-mediated microtubule sliding by targeting dynein to the microtubule plus end. Required for nuclear migration during vegetative growth as well as development. Required for retrograde early endosome (EE) transport from the hyphal tip. Required for localization of dynein to the mitotic spindle poles. Recruits additional proteins to the dynein complex at SPBs.</text>
</comment>
<keyword evidence="2 11" id="KW-0963">Cytoplasm</keyword>
<evidence type="ECO:0000256" key="12">
    <source>
        <dbReference type="PROSITE-ProRule" id="PRU00221"/>
    </source>
</evidence>
<keyword evidence="4 11" id="KW-0132">Cell division</keyword>
<sequence length="410" mass="46845">MSTGSILTPKQKEELLFSVLDYLEKNNFPNARETLLKESNLENYEKNSKFENLLEKKFTSVLRLQKKNLTLEKEISELKSRLEKLPTSKLFNEKKLLPNDNPNFTLSNHRSAVTKVAFHPCFTIIASCSEDSTIKIYDYETGEYEKSLNGHTKTVEDIIFDKKGSILASCSADLSIKIWDVKNNFLCLKTLYGHEHTVSGLSLTPSGDTLISCSRDNSIKIWDLTSGYCTKTLYGHEDWVRKVDVSEDGKLIASCSNDKTIRIYDLNSGEFKAELRGHEHVIECVKFLPSSFFKNFKLNLENFNLDFEIGQIVVSGSRDNTLRFFDSHNLQLLFTLNGHETWIRDIAFNPNGDSFASCSDDKTVRIWDIKNLKVIKVLKAESFISCLDFSVNGFYLMFGYDNVVQVHECS</sequence>
<evidence type="ECO:0000256" key="10">
    <source>
        <dbReference type="ARBA" id="ARBA00023306"/>
    </source>
</evidence>
<evidence type="ECO:0000313" key="15">
    <source>
        <dbReference type="Proteomes" id="UP001211065"/>
    </source>
</evidence>
<dbReference type="PROSITE" id="PS50082">
    <property type="entry name" value="WD_REPEATS_2"/>
    <property type="match status" value="5"/>
</dbReference>
<dbReference type="InterPro" id="IPR037190">
    <property type="entry name" value="LIS1_N"/>
</dbReference>
<evidence type="ECO:0000313" key="14">
    <source>
        <dbReference type="EMBL" id="KAJ3205756.1"/>
    </source>
</evidence>
<evidence type="ECO:0000256" key="7">
    <source>
        <dbReference type="ARBA" id="ARBA00022776"/>
    </source>
</evidence>
<evidence type="ECO:0000256" key="11">
    <source>
        <dbReference type="HAMAP-Rule" id="MF_03141"/>
    </source>
</evidence>
<dbReference type="GO" id="GO:0005737">
    <property type="term" value="C:cytoplasm"/>
    <property type="evidence" value="ECO:0007669"/>
    <property type="project" value="UniProtKB-UniRule"/>
</dbReference>
<feature type="repeat" description="WD" evidence="12">
    <location>
        <begin position="233"/>
        <end position="274"/>
    </location>
</feature>
<dbReference type="GO" id="GO:0000922">
    <property type="term" value="C:spindle pole"/>
    <property type="evidence" value="ECO:0007669"/>
    <property type="project" value="UniProtKB-SubCell"/>
</dbReference>
<dbReference type="SUPFAM" id="SSF109925">
    <property type="entry name" value="Lissencephaly-1 protein (Lis-1, PAF-AH alpha) N-terminal domain"/>
    <property type="match status" value="1"/>
</dbReference>
<dbReference type="GO" id="GO:0005875">
    <property type="term" value="C:microtubule associated complex"/>
    <property type="evidence" value="ECO:0007669"/>
    <property type="project" value="UniProtKB-UniRule"/>
</dbReference>
<dbReference type="InterPro" id="IPR017252">
    <property type="entry name" value="Dynein_regulator_LIS1"/>
</dbReference>
<dbReference type="InterPro" id="IPR036322">
    <property type="entry name" value="WD40_repeat_dom_sf"/>
</dbReference>
<dbReference type="SMART" id="SM00667">
    <property type="entry name" value="LisH"/>
    <property type="match status" value="1"/>
</dbReference>
<dbReference type="EMBL" id="JADGJW010001178">
    <property type="protein sequence ID" value="KAJ3205756.1"/>
    <property type="molecule type" value="Genomic_DNA"/>
</dbReference>
<comment type="subunit">
    <text evidence="11">Self-associates. Interacts with NDL1 and dynein.</text>
</comment>
<evidence type="ECO:0000256" key="3">
    <source>
        <dbReference type="ARBA" id="ARBA00022574"/>
    </source>
</evidence>
<dbReference type="PROSITE" id="PS00678">
    <property type="entry name" value="WD_REPEATS_1"/>
    <property type="match status" value="2"/>
</dbReference>
<keyword evidence="6" id="KW-0677">Repeat</keyword>
<keyword evidence="3 12" id="KW-0853">WD repeat</keyword>
<keyword evidence="10 11" id="KW-0131">Cell cycle</keyword>
<protein>
    <recommendedName>
        <fullName evidence="11">Nuclear distribution protein PAC1</fullName>
    </recommendedName>
    <alternativeName>
        <fullName evidence="11">Lissencephaly-1 homolog</fullName>
        <shortName evidence="11">LIS-1</shortName>
    </alternativeName>
    <alternativeName>
        <fullName evidence="11">nudF homolog</fullName>
    </alternativeName>
</protein>
<dbReference type="InterPro" id="IPR019775">
    <property type="entry name" value="WD40_repeat_CS"/>
</dbReference>
<dbReference type="Pfam" id="PF24951">
    <property type="entry name" value="LisH_PAC1"/>
    <property type="match status" value="1"/>
</dbReference>
<comment type="domain">
    <text evidence="11">Dimerization mediated by the LisH domain may be required to activate dynein.</text>
</comment>
<dbReference type="InterPro" id="IPR020472">
    <property type="entry name" value="WD40_PAC1"/>
</dbReference>
<feature type="repeat" description="WD" evidence="12">
    <location>
        <begin position="191"/>
        <end position="232"/>
    </location>
</feature>
<accession>A0AAD5TZ56</accession>
<dbReference type="HAMAP" id="MF_03141">
    <property type="entry name" value="lis1"/>
    <property type="match status" value="1"/>
</dbReference>
<organism evidence="14 15">
    <name type="scientific">Clydaea vesicula</name>
    <dbReference type="NCBI Taxonomy" id="447962"/>
    <lineage>
        <taxon>Eukaryota</taxon>
        <taxon>Fungi</taxon>
        <taxon>Fungi incertae sedis</taxon>
        <taxon>Chytridiomycota</taxon>
        <taxon>Chytridiomycota incertae sedis</taxon>
        <taxon>Chytridiomycetes</taxon>
        <taxon>Lobulomycetales</taxon>
        <taxon>Lobulomycetaceae</taxon>
        <taxon>Clydaea</taxon>
    </lineage>
</organism>
<dbReference type="CDD" id="cd00200">
    <property type="entry name" value="WD40"/>
    <property type="match status" value="1"/>
</dbReference>
<dbReference type="PIRSF" id="PIRSF037647">
    <property type="entry name" value="Dynein_regulator_Lis1"/>
    <property type="match status" value="1"/>
</dbReference>
<dbReference type="SUPFAM" id="SSF50978">
    <property type="entry name" value="WD40 repeat-like"/>
    <property type="match status" value="1"/>
</dbReference>
<dbReference type="PANTHER" id="PTHR22847:SF637">
    <property type="entry name" value="WD REPEAT DOMAIN 5B"/>
    <property type="match status" value="1"/>
</dbReference>
<keyword evidence="15" id="KW-1185">Reference proteome</keyword>
<reference evidence="14" key="1">
    <citation type="submission" date="2020-05" db="EMBL/GenBank/DDBJ databases">
        <title>Phylogenomic resolution of chytrid fungi.</title>
        <authorList>
            <person name="Stajich J.E."/>
            <person name="Amses K."/>
            <person name="Simmons R."/>
            <person name="Seto K."/>
            <person name="Myers J."/>
            <person name="Bonds A."/>
            <person name="Quandt C.A."/>
            <person name="Barry K."/>
            <person name="Liu P."/>
            <person name="Grigoriev I."/>
            <person name="Longcore J.E."/>
            <person name="James T.Y."/>
        </authorList>
    </citation>
    <scope>NUCLEOTIDE SEQUENCE</scope>
    <source>
        <strain evidence="14">JEL0476</strain>
    </source>
</reference>
<proteinExistence type="inferred from homology"/>
<dbReference type="GO" id="GO:0051301">
    <property type="term" value="P:cell division"/>
    <property type="evidence" value="ECO:0007669"/>
    <property type="project" value="UniProtKB-KW"/>
</dbReference>
<dbReference type="GO" id="GO:0005874">
    <property type="term" value="C:microtubule"/>
    <property type="evidence" value="ECO:0007669"/>
    <property type="project" value="UniProtKB-KW"/>
</dbReference>
<dbReference type="Pfam" id="PF00400">
    <property type="entry name" value="WD40"/>
    <property type="match status" value="6"/>
</dbReference>
<name>A0AAD5TZ56_9FUNG</name>
<dbReference type="InterPro" id="IPR001680">
    <property type="entry name" value="WD40_rpt"/>
</dbReference>
<feature type="repeat" description="WD" evidence="12">
    <location>
        <begin position="148"/>
        <end position="183"/>
    </location>
</feature>
<dbReference type="PROSITE" id="PS50896">
    <property type="entry name" value="LISH"/>
    <property type="match status" value="1"/>
</dbReference>
<evidence type="ECO:0000256" key="4">
    <source>
        <dbReference type="ARBA" id="ARBA00022618"/>
    </source>
</evidence>
<feature type="repeat" description="WD" evidence="12">
    <location>
        <begin position="336"/>
        <end position="377"/>
    </location>
</feature>
<keyword evidence="5 11" id="KW-0493">Microtubule</keyword>
<dbReference type="GO" id="GO:1990234">
    <property type="term" value="C:transferase complex"/>
    <property type="evidence" value="ECO:0007669"/>
    <property type="project" value="UniProtKB-ARBA"/>
</dbReference>
<dbReference type="InterPro" id="IPR015943">
    <property type="entry name" value="WD40/YVTN_repeat-like_dom_sf"/>
</dbReference>